<sequence length="44" mass="4766">MGIFSFDDGCWGGKIEGLESLVLLTVWVNLPSQGGLINQDIETI</sequence>
<dbReference type="EMBL" id="FOYO01000001">
    <property type="protein sequence ID" value="SFR39178.1"/>
    <property type="molecule type" value="Genomic_DNA"/>
</dbReference>
<reference evidence="2" key="1">
    <citation type="submission" date="2016-10" db="EMBL/GenBank/DDBJ databases">
        <authorList>
            <person name="Varghese N."/>
            <person name="Submissions S."/>
        </authorList>
    </citation>
    <scope>NUCLEOTIDE SEQUENCE [LARGE SCALE GENOMIC DNA]</scope>
    <source>
        <strain evidence="2">DSM 26921</strain>
    </source>
</reference>
<name>A0A1I6GAH8_9RHOB</name>
<protein>
    <submittedName>
        <fullName evidence="1">Uncharacterized protein</fullName>
    </submittedName>
</protein>
<gene>
    <name evidence="1" type="ORF">SAMN04488002_1148</name>
</gene>
<accession>A0A1I6GAH8</accession>
<evidence type="ECO:0000313" key="1">
    <source>
        <dbReference type="EMBL" id="SFR39178.1"/>
    </source>
</evidence>
<keyword evidence="2" id="KW-1185">Reference proteome</keyword>
<evidence type="ECO:0000313" key="2">
    <source>
        <dbReference type="Proteomes" id="UP000199658"/>
    </source>
</evidence>
<proteinExistence type="predicted"/>
<dbReference type="Proteomes" id="UP000199658">
    <property type="component" value="Unassembled WGS sequence"/>
</dbReference>
<dbReference type="AlphaFoldDB" id="A0A1I6GAH8"/>
<organism evidence="1 2">
    <name type="scientific">Litoreibacter janthinus</name>
    <dbReference type="NCBI Taxonomy" id="670154"/>
    <lineage>
        <taxon>Bacteria</taxon>
        <taxon>Pseudomonadati</taxon>
        <taxon>Pseudomonadota</taxon>
        <taxon>Alphaproteobacteria</taxon>
        <taxon>Rhodobacterales</taxon>
        <taxon>Roseobacteraceae</taxon>
        <taxon>Litoreibacter</taxon>
    </lineage>
</organism>